<sequence>VRLRDRRRRLGRLRAGQPAERGPRRRGAARRGRRLRRQRPDRHPGRLLGAVSNGERLGSRHRPGAARQRPAHLPPPRQDPRRQLVAQRDDLHARQPGRLRRLGRRLELRRAAPVLQALRGERARRERVPRRRRAAAGVRRARSLGALPGVRRQRGRGRPSRQRRLQRRRAGRRRLVPADPARRQARLLRAVLPAPGLGPAEPHGREARARAARAHGGHPRHRHRRRAPRRGPRVPGLARGHPLCRRLRLAAAVDALGHRSPRGARAAADRAAGRIAGRGPQPPGPPQRRGDPRRRGADKPVRGAEPRQPRPADGRGPGTADLERGRGRRVHPHPRRTRGPRRPVPLRPGGLPARGPDPRPGARLRRRGLRAQAPEPRLRGTGLARPDGQAADRPQLPRPSRRSRLDDRRGPRLHGDRRHRAARPLRQRADQRAGLRLRRRHPRSRRGQPPDALPPGRHVPDGDRRSRGRRPRAARAWGGGTAGHRRLGHADGHARQHQRADDRHRRAGGGPGPRTGARARRRDRGRV</sequence>
<name>A0A6J4SYF6_9ACTN</name>
<feature type="compositionally biased region" description="Basic residues" evidence="1">
    <location>
        <begin position="1"/>
        <end position="12"/>
    </location>
</feature>
<reference evidence="2" key="1">
    <citation type="submission" date="2020-02" db="EMBL/GenBank/DDBJ databases">
        <authorList>
            <person name="Meier V. D."/>
        </authorList>
    </citation>
    <scope>NUCLEOTIDE SEQUENCE</scope>
    <source>
        <strain evidence="2">AVDCRST_MAG45</strain>
    </source>
</reference>
<feature type="compositionally biased region" description="Low complexity" evidence="1">
    <location>
        <begin position="187"/>
        <end position="201"/>
    </location>
</feature>
<feature type="compositionally biased region" description="Basic and acidic residues" evidence="1">
    <location>
        <begin position="488"/>
        <end position="504"/>
    </location>
</feature>
<feature type="compositionally biased region" description="Basic and acidic residues" evidence="1">
    <location>
        <begin position="288"/>
        <end position="313"/>
    </location>
</feature>
<feature type="compositionally biased region" description="Basic residues" evidence="1">
    <location>
        <begin position="326"/>
        <end position="341"/>
    </location>
</feature>
<dbReference type="EMBL" id="CADCVU010000148">
    <property type="protein sequence ID" value="CAA9508329.1"/>
    <property type="molecule type" value="Genomic_DNA"/>
</dbReference>
<evidence type="ECO:0000313" key="2">
    <source>
        <dbReference type="EMBL" id="CAA9508329.1"/>
    </source>
</evidence>
<organism evidence="2">
    <name type="scientific">uncultured Solirubrobacterales bacterium</name>
    <dbReference type="NCBI Taxonomy" id="768556"/>
    <lineage>
        <taxon>Bacteria</taxon>
        <taxon>Bacillati</taxon>
        <taxon>Actinomycetota</taxon>
        <taxon>Thermoleophilia</taxon>
        <taxon>Solirubrobacterales</taxon>
        <taxon>environmental samples</taxon>
    </lineage>
</organism>
<feature type="non-terminal residue" evidence="2">
    <location>
        <position position="527"/>
    </location>
</feature>
<feature type="region of interest" description="Disordered" evidence="1">
    <location>
        <begin position="1"/>
        <end position="98"/>
    </location>
</feature>
<evidence type="ECO:0000256" key="1">
    <source>
        <dbReference type="SAM" id="MobiDB-lite"/>
    </source>
</evidence>
<feature type="compositionally biased region" description="Basic residues" evidence="1">
    <location>
        <begin position="435"/>
        <end position="446"/>
    </location>
</feature>
<feature type="region of interest" description="Disordered" evidence="1">
    <location>
        <begin position="259"/>
        <end position="527"/>
    </location>
</feature>
<feature type="compositionally biased region" description="Basic residues" evidence="1">
    <location>
        <begin position="517"/>
        <end position="527"/>
    </location>
</feature>
<feature type="non-terminal residue" evidence="2">
    <location>
        <position position="1"/>
    </location>
</feature>
<feature type="compositionally biased region" description="Basic residues" evidence="1">
    <location>
        <begin position="23"/>
        <end position="40"/>
    </location>
</feature>
<feature type="compositionally biased region" description="Basic and acidic residues" evidence="1">
    <location>
        <begin position="78"/>
        <end position="93"/>
    </location>
</feature>
<feature type="compositionally biased region" description="Basic residues" evidence="1">
    <location>
        <begin position="210"/>
        <end position="232"/>
    </location>
</feature>
<feature type="compositionally biased region" description="Basic residues" evidence="1">
    <location>
        <begin position="127"/>
        <end position="142"/>
    </location>
</feature>
<feature type="compositionally biased region" description="Basic and acidic residues" evidence="1">
    <location>
        <begin position="403"/>
        <end position="414"/>
    </location>
</feature>
<dbReference type="AlphaFoldDB" id="A0A6J4SYF6"/>
<accession>A0A6J4SYF6</accession>
<feature type="region of interest" description="Disordered" evidence="1">
    <location>
        <begin position="121"/>
        <end position="240"/>
    </location>
</feature>
<protein>
    <submittedName>
        <fullName evidence="2">Oxidoreductase, GMC family</fullName>
    </submittedName>
</protein>
<proteinExistence type="predicted"/>
<feature type="compositionally biased region" description="Basic residues" evidence="1">
    <location>
        <begin position="415"/>
        <end position="426"/>
    </location>
</feature>
<gene>
    <name evidence="2" type="ORF">AVDCRST_MAG45-1744</name>
</gene>
<feature type="compositionally biased region" description="Basic residues" evidence="1">
    <location>
        <begin position="151"/>
        <end position="175"/>
    </location>
</feature>